<dbReference type="Gene3D" id="3.30.930.30">
    <property type="match status" value="1"/>
</dbReference>
<name>A0A0H5Q2Z2_9ZZZZ</name>
<dbReference type="GO" id="GO:0003677">
    <property type="term" value="F:DNA binding"/>
    <property type="evidence" value="ECO:0007669"/>
    <property type="project" value="InterPro"/>
</dbReference>
<dbReference type="InterPro" id="IPR001668">
    <property type="entry name" value="Mob_Pre"/>
</dbReference>
<evidence type="ECO:0008006" key="4">
    <source>
        <dbReference type="Google" id="ProtNLM"/>
    </source>
</evidence>
<feature type="coiled-coil region" evidence="1">
    <location>
        <begin position="208"/>
        <end position="294"/>
    </location>
</feature>
<feature type="compositionally biased region" description="Basic and acidic residues" evidence="2">
    <location>
        <begin position="316"/>
        <end position="325"/>
    </location>
</feature>
<dbReference type="AlphaFoldDB" id="A0A0H5Q2Z2"/>
<geneLocation type="plasmid" evidence="3">
    <name>pRGFK0766</name>
</geneLocation>
<dbReference type="EMBL" id="LN853375">
    <property type="protein sequence ID" value="CRY95774.1"/>
    <property type="molecule type" value="Genomic_DNA"/>
</dbReference>
<dbReference type="CDD" id="cd17242">
    <property type="entry name" value="MobM_relaxase"/>
    <property type="match status" value="1"/>
</dbReference>
<reference evidence="3" key="2">
    <citation type="submission" date="2015-07" db="EMBL/GenBank/DDBJ databases">
        <title>Plasmids, circular viruses and viroids from rat gut.</title>
        <authorList>
            <person name="Jorgensen T.J."/>
            <person name="Hansen M.A."/>
            <person name="Xu Z."/>
            <person name="Tabak M.A."/>
            <person name="Sorensen S.J."/>
            <person name="Hansen L.H."/>
        </authorList>
    </citation>
    <scope>NUCLEOTIDE SEQUENCE</scope>
    <source>
        <plasmid evidence="3">pRGFK0766</plasmid>
    </source>
</reference>
<keyword evidence="1" id="KW-0175">Coiled coil</keyword>
<proteinExistence type="predicted"/>
<reference evidence="3" key="1">
    <citation type="submission" date="2015-06" db="EMBL/GenBank/DDBJ databases">
        <authorList>
            <person name="Joergensen T."/>
        </authorList>
    </citation>
    <scope>NUCLEOTIDE SEQUENCE</scope>
    <source>
        <plasmid evidence="3">pRGFK0766</plasmid>
    </source>
</reference>
<evidence type="ECO:0000256" key="1">
    <source>
        <dbReference type="SAM" id="Coils"/>
    </source>
</evidence>
<dbReference type="Pfam" id="PF01076">
    <property type="entry name" value="Mob_Pre"/>
    <property type="match status" value="1"/>
</dbReference>
<accession>A0A0H5Q2Z2</accession>
<dbReference type="GO" id="GO:0006310">
    <property type="term" value="P:DNA recombination"/>
    <property type="evidence" value="ECO:0007669"/>
    <property type="project" value="InterPro"/>
</dbReference>
<feature type="region of interest" description="Disordered" evidence="2">
    <location>
        <begin position="296"/>
        <end position="325"/>
    </location>
</feature>
<evidence type="ECO:0000313" key="3">
    <source>
        <dbReference type="EMBL" id="CRY95774.1"/>
    </source>
</evidence>
<organism evidence="3">
    <name type="scientific">uncultured prokaryote</name>
    <dbReference type="NCBI Taxonomy" id="198431"/>
    <lineage>
        <taxon>unclassified sequences</taxon>
        <taxon>environmental samples</taxon>
    </lineage>
</organism>
<protein>
    <recommendedName>
        <fullName evidence="4">Plasmid recombination enzyme</fullName>
    </recommendedName>
</protein>
<keyword evidence="3" id="KW-0614">Plasmid</keyword>
<evidence type="ECO:0000256" key="2">
    <source>
        <dbReference type="SAM" id="MobiDB-lite"/>
    </source>
</evidence>
<feature type="compositionally biased region" description="Basic and acidic residues" evidence="2">
    <location>
        <begin position="296"/>
        <end position="305"/>
    </location>
</feature>
<feature type="region of interest" description="Disordered" evidence="2">
    <location>
        <begin position="30"/>
        <end position="51"/>
    </location>
</feature>
<feature type="compositionally biased region" description="Basic and acidic residues" evidence="2">
    <location>
        <begin position="30"/>
        <end position="46"/>
    </location>
</feature>
<sequence length="325" mass="37371">MGYTLSFDANIKVKAMDVKGWLHHAARDVDQQQGQEVRHSNQDIDSTRTASNETAYYDQVAEQHDQCRDISQVEQSIAARLATVTKPLRKDAVVLRPLILQLDPAWYAAHQSDAEREQAATDMMEWAIDTFGEQNLVLMSRHRDESNEHLHLGFCPVTDDGRLSQKDWFSSPKKLQAMHQDFREFMRDRGYDIDLTNKKPGKYAKRLSETEYKDFAELEKQRRELEAREKAIQVQEQDLQRRSLVVKAREAAMDEREAKAEAKEQGATKALKTALQARKEAAELLDDIQDQKAREGLESRLRGLERQLPSGTPDSQSERNNDFSL</sequence>